<feature type="domain" description="Transketolase-like pyrimidine-binding" evidence="1">
    <location>
        <begin position="1"/>
        <end position="156"/>
    </location>
</feature>
<dbReference type="InterPro" id="IPR051157">
    <property type="entry name" value="PDH/Transketolase"/>
</dbReference>
<dbReference type="Pfam" id="PF02779">
    <property type="entry name" value="Transket_pyr"/>
    <property type="match status" value="1"/>
</dbReference>
<evidence type="ECO:0000259" key="1">
    <source>
        <dbReference type="SMART" id="SM00861"/>
    </source>
</evidence>
<evidence type="ECO:0000313" key="2">
    <source>
        <dbReference type="EMBL" id="QJA63529.1"/>
    </source>
</evidence>
<accession>A0A6M3J0Z6</accession>
<dbReference type="AlphaFoldDB" id="A0A6M3J0Z6"/>
<dbReference type="InterPro" id="IPR005475">
    <property type="entry name" value="Transketolase-like_Pyr-bd"/>
</dbReference>
<organism evidence="2">
    <name type="scientific">viral metagenome</name>
    <dbReference type="NCBI Taxonomy" id="1070528"/>
    <lineage>
        <taxon>unclassified sequences</taxon>
        <taxon>metagenomes</taxon>
        <taxon>organismal metagenomes</taxon>
    </lineage>
</organism>
<dbReference type="PANTHER" id="PTHR43825">
    <property type="entry name" value="PYRUVATE DEHYDROGENASE E1 COMPONENT"/>
    <property type="match status" value="1"/>
</dbReference>
<protein>
    <submittedName>
        <fullName evidence="2">Putative transketolase domain containing protein</fullName>
    </submittedName>
</protein>
<dbReference type="CDD" id="cd07033">
    <property type="entry name" value="TPP_PYR_DXS_TK_like"/>
    <property type="match status" value="1"/>
</dbReference>
<dbReference type="SUPFAM" id="SSF52518">
    <property type="entry name" value="Thiamin diphosphate-binding fold (THDP-binding)"/>
    <property type="match status" value="1"/>
</dbReference>
<dbReference type="Gene3D" id="3.40.50.970">
    <property type="match status" value="1"/>
</dbReference>
<dbReference type="InterPro" id="IPR029061">
    <property type="entry name" value="THDP-binding"/>
</dbReference>
<gene>
    <name evidence="2" type="ORF">MM415B00619_0008</name>
</gene>
<proteinExistence type="predicted"/>
<sequence>MRPRFFELLYKEMKKDDRIWLLVGDLGYGGADKIRDDFPNRFINTGSAEFSMVGIAIGLALEGKIPFCYTITPFFYRAFEILRTYVDYENIPVKLVGSGRDTDYEHDGYSHNAEDVKKVMGTLPNIVQYWPKTKEDISVISLVFNSKPSFISLGRG</sequence>
<dbReference type="SMART" id="SM00861">
    <property type="entry name" value="Transket_pyr"/>
    <property type="match status" value="1"/>
</dbReference>
<dbReference type="PANTHER" id="PTHR43825:SF5">
    <property type="entry name" value="HYPOTHETICAL TRANSKETOLASE FAMILY PROTEIN"/>
    <property type="match status" value="1"/>
</dbReference>
<dbReference type="EMBL" id="MT141499">
    <property type="protein sequence ID" value="QJA63529.1"/>
    <property type="molecule type" value="Genomic_DNA"/>
</dbReference>
<name>A0A6M3J0Z6_9ZZZZ</name>
<reference evidence="2" key="1">
    <citation type="submission" date="2020-03" db="EMBL/GenBank/DDBJ databases">
        <title>The deep terrestrial virosphere.</title>
        <authorList>
            <person name="Holmfeldt K."/>
            <person name="Nilsson E."/>
            <person name="Simone D."/>
            <person name="Lopez-Fernandez M."/>
            <person name="Wu X."/>
            <person name="de Brujin I."/>
            <person name="Lundin D."/>
            <person name="Andersson A."/>
            <person name="Bertilsson S."/>
            <person name="Dopson M."/>
        </authorList>
    </citation>
    <scope>NUCLEOTIDE SEQUENCE</scope>
    <source>
        <strain evidence="2">MM415B00619</strain>
    </source>
</reference>